<name>A0AC34QBD3_9BILA</name>
<accession>A0AC34QBD3</accession>
<organism evidence="1 2">
    <name type="scientific">Panagrolaimus sp. JU765</name>
    <dbReference type="NCBI Taxonomy" id="591449"/>
    <lineage>
        <taxon>Eukaryota</taxon>
        <taxon>Metazoa</taxon>
        <taxon>Ecdysozoa</taxon>
        <taxon>Nematoda</taxon>
        <taxon>Chromadorea</taxon>
        <taxon>Rhabditida</taxon>
        <taxon>Tylenchina</taxon>
        <taxon>Panagrolaimomorpha</taxon>
        <taxon>Panagrolaimoidea</taxon>
        <taxon>Panagrolaimidae</taxon>
        <taxon>Panagrolaimus</taxon>
    </lineage>
</organism>
<evidence type="ECO:0000313" key="1">
    <source>
        <dbReference type="Proteomes" id="UP000887576"/>
    </source>
</evidence>
<dbReference type="WBParaSite" id="JU765_v2.g14752.t1">
    <property type="protein sequence ID" value="JU765_v2.g14752.t1"/>
    <property type="gene ID" value="JU765_v2.g14752"/>
</dbReference>
<evidence type="ECO:0000313" key="2">
    <source>
        <dbReference type="WBParaSite" id="JU765_v2.g14752.t1"/>
    </source>
</evidence>
<reference evidence="2" key="1">
    <citation type="submission" date="2022-11" db="UniProtKB">
        <authorList>
            <consortium name="WormBaseParasite"/>
        </authorList>
    </citation>
    <scope>IDENTIFICATION</scope>
</reference>
<dbReference type="Proteomes" id="UP000887576">
    <property type="component" value="Unplaced"/>
</dbReference>
<sequence length="127" mass="14549">MPETKKDSAKDPLLEKIMTKDRPFSLSILSGVFKLMFSIYDAIVYLPFKFFANPETKKALSKRIKAQPTIPNDPSSPWRNIKAIDKPLISLVFDDCPTLGLVWDRSVKLNSNINCMGWRDVIEIHHD</sequence>
<protein>
    <submittedName>
        <fullName evidence="2">Uncharacterized protein</fullName>
    </submittedName>
</protein>
<proteinExistence type="predicted"/>